<reference evidence="8" key="1">
    <citation type="submission" date="2015-02" db="EMBL/GenBank/DDBJ databases">
        <title>Genome sequencing for Strongylocentrotus purpuratus.</title>
        <authorList>
            <person name="Murali S."/>
            <person name="Liu Y."/>
            <person name="Vee V."/>
            <person name="English A."/>
            <person name="Wang M."/>
            <person name="Skinner E."/>
            <person name="Han Y."/>
            <person name="Muzny D.M."/>
            <person name="Worley K.C."/>
            <person name="Gibbs R.A."/>
        </authorList>
    </citation>
    <scope>NUCLEOTIDE SEQUENCE</scope>
</reference>
<dbReference type="FunCoup" id="A0A7M7PTL9">
    <property type="interactions" value="1204"/>
</dbReference>
<dbReference type="GeneID" id="115919101"/>
<comment type="subcellular location">
    <subcellularLocation>
        <location evidence="2">Chromosome</location>
        <location evidence="2">Centromere</location>
    </subcellularLocation>
    <subcellularLocation>
        <location evidence="1">Nucleus</location>
    </subcellularLocation>
</comment>
<dbReference type="OMA" id="CTLPLDI"/>
<evidence type="ECO:0000256" key="1">
    <source>
        <dbReference type="ARBA" id="ARBA00004123"/>
    </source>
</evidence>
<dbReference type="Gene3D" id="3.40.50.300">
    <property type="entry name" value="P-loop containing nucleotide triphosphate hydrolases"/>
    <property type="match status" value="1"/>
</dbReference>
<sequence length="188" mass="20862">METILGAKQPVLHPFNKLPELNSAVVLLIGFQSIKKKELAEAMVALNTEFCLQVRTATQLPLPSMNDEQRPKIDLIVFILDVNVNMSLKTVADSLPHLDPTYFLGRVCFLALNAPSEKTQCADLGDILALCDAYDSPLICGDLETQEQRESLARRLVEMTEIAAGFKNGISPLLIQSTRRSYQFVKSL</sequence>
<evidence type="ECO:0000256" key="6">
    <source>
        <dbReference type="ARBA" id="ARBA00023328"/>
    </source>
</evidence>
<dbReference type="Pfam" id="PF11111">
    <property type="entry name" value="CENP-M"/>
    <property type="match status" value="1"/>
</dbReference>
<evidence type="ECO:0000313" key="8">
    <source>
        <dbReference type="Proteomes" id="UP000007110"/>
    </source>
</evidence>
<evidence type="ECO:0000256" key="3">
    <source>
        <dbReference type="ARBA" id="ARBA00016382"/>
    </source>
</evidence>
<dbReference type="InterPro" id="IPR027417">
    <property type="entry name" value="P-loop_NTPase"/>
</dbReference>
<organism evidence="7 8">
    <name type="scientific">Strongylocentrotus purpuratus</name>
    <name type="common">Purple sea urchin</name>
    <dbReference type="NCBI Taxonomy" id="7668"/>
    <lineage>
        <taxon>Eukaryota</taxon>
        <taxon>Metazoa</taxon>
        <taxon>Echinodermata</taxon>
        <taxon>Eleutherozoa</taxon>
        <taxon>Echinozoa</taxon>
        <taxon>Echinoidea</taxon>
        <taxon>Euechinoidea</taxon>
        <taxon>Echinacea</taxon>
        <taxon>Camarodonta</taxon>
        <taxon>Echinidea</taxon>
        <taxon>Strongylocentrotidae</taxon>
        <taxon>Strongylocentrotus</taxon>
    </lineage>
</organism>
<dbReference type="PANTHER" id="PTHR34436:SF1">
    <property type="entry name" value="CENTROMERE PROTEIN M"/>
    <property type="match status" value="1"/>
</dbReference>
<name>A0A7M7PTL9_STRPU</name>
<keyword evidence="8" id="KW-1185">Reference proteome</keyword>
<dbReference type="GO" id="GO:0005634">
    <property type="term" value="C:nucleus"/>
    <property type="evidence" value="ECO:0007669"/>
    <property type="project" value="UniProtKB-SubCell"/>
</dbReference>
<accession>A0A7M7PTL9</accession>
<dbReference type="OrthoDB" id="2386686at2759"/>
<dbReference type="KEGG" id="spu:115919101"/>
<keyword evidence="6" id="KW-0137">Centromere</keyword>
<dbReference type="EnsemblMetazoa" id="XM_030999705">
    <property type="protein sequence ID" value="XP_030855565"/>
    <property type="gene ID" value="LOC115919101"/>
</dbReference>
<evidence type="ECO:0000256" key="4">
    <source>
        <dbReference type="ARBA" id="ARBA00022454"/>
    </source>
</evidence>
<keyword evidence="4" id="KW-0158">Chromosome</keyword>
<evidence type="ECO:0000256" key="5">
    <source>
        <dbReference type="ARBA" id="ARBA00023242"/>
    </source>
</evidence>
<keyword evidence="5" id="KW-0539">Nucleus</keyword>
<dbReference type="AlphaFoldDB" id="A0A7M7PTL9"/>
<dbReference type="Proteomes" id="UP000007110">
    <property type="component" value="Unassembled WGS sequence"/>
</dbReference>
<dbReference type="GO" id="GO:0000775">
    <property type="term" value="C:chromosome, centromeric region"/>
    <property type="evidence" value="ECO:0007669"/>
    <property type="project" value="UniProtKB-SubCell"/>
</dbReference>
<protein>
    <recommendedName>
        <fullName evidence="3">Centromere protein M</fullName>
    </recommendedName>
</protein>
<evidence type="ECO:0000313" key="7">
    <source>
        <dbReference type="EnsemblMetazoa" id="XP_030855565"/>
    </source>
</evidence>
<dbReference type="InParanoid" id="A0A7M7PTL9"/>
<dbReference type="PANTHER" id="PTHR34436">
    <property type="entry name" value="CENTROMERE PROTEIN M"/>
    <property type="match status" value="1"/>
</dbReference>
<reference evidence="7" key="2">
    <citation type="submission" date="2021-01" db="UniProtKB">
        <authorList>
            <consortium name="EnsemblMetazoa"/>
        </authorList>
    </citation>
    <scope>IDENTIFICATION</scope>
</reference>
<proteinExistence type="predicted"/>
<dbReference type="InterPro" id="IPR020987">
    <property type="entry name" value="Centromere_Cenp-M"/>
</dbReference>
<evidence type="ECO:0000256" key="2">
    <source>
        <dbReference type="ARBA" id="ARBA00004584"/>
    </source>
</evidence>
<dbReference type="RefSeq" id="XP_030855565.1">
    <property type="nucleotide sequence ID" value="XM_030999705.1"/>
</dbReference>